<dbReference type="Gene3D" id="3.90.1340.10">
    <property type="entry name" value="Phage tail collar domain"/>
    <property type="match status" value="1"/>
</dbReference>
<dbReference type="EMBL" id="LR796835">
    <property type="protein sequence ID" value="CAB4168989.1"/>
    <property type="molecule type" value="Genomic_DNA"/>
</dbReference>
<dbReference type="Pfam" id="PF07484">
    <property type="entry name" value="Collar"/>
    <property type="match status" value="1"/>
</dbReference>
<dbReference type="SUPFAM" id="SSF51327">
    <property type="entry name" value="Head-binding domain of phage P22 tailspike protein"/>
    <property type="match status" value="1"/>
</dbReference>
<proteinExistence type="predicted"/>
<evidence type="ECO:0000313" key="2">
    <source>
        <dbReference type="EMBL" id="CAB4168989.1"/>
    </source>
</evidence>
<gene>
    <name evidence="2" type="ORF">UFOVP581_30</name>
</gene>
<dbReference type="InterPro" id="IPR036730">
    <property type="entry name" value="P22_tailspike_N_sf"/>
</dbReference>
<feature type="domain" description="Phage tail collar" evidence="1">
    <location>
        <begin position="146"/>
        <end position="202"/>
    </location>
</feature>
<dbReference type="SUPFAM" id="SSF88874">
    <property type="entry name" value="Receptor-binding domain of short tail fibre protein gp12"/>
    <property type="match status" value="1"/>
</dbReference>
<dbReference type="Gene3D" id="2.170.14.10">
    <property type="entry name" value="Phage P22 tailspike-like, N-terminal domain"/>
    <property type="match status" value="1"/>
</dbReference>
<evidence type="ECO:0000259" key="1">
    <source>
        <dbReference type="Pfam" id="PF07484"/>
    </source>
</evidence>
<sequence length="281" mass="29886">MTAYTLPNPYPAFFDTDGQPLENGYVWVGQVGLDPQTNPLATFYDAALTIPAQQPLRTLNGYLVRNGSPAKVFTNAADFSILVQDKNAQLVYTATESLASIDAYNKAETDALLATKASIASVYLKAETYSRLEVNNLVSAVATPAGAVMGFFLASAPAGWLACNGSAQNPATYPALFGAIGNTYGGNGTTTFLLPDLRGEFLRGLDAGRNVDAGRTLGSFQADEFKSHLHTETHNVEAVSGFTNYSSEGGNWLNEVTQNTSATGGTETRPRNIAVLYCIKT</sequence>
<organism evidence="2">
    <name type="scientific">uncultured Caudovirales phage</name>
    <dbReference type="NCBI Taxonomy" id="2100421"/>
    <lineage>
        <taxon>Viruses</taxon>
        <taxon>Duplodnaviria</taxon>
        <taxon>Heunggongvirae</taxon>
        <taxon>Uroviricota</taxon>
        <taxon>Caudoviricetes</taxon>
        <taxon>Peduoviridae</taxon>
        <taxon>Maltschvirus</taxon>
        <taxon>Maltschvirus maltsch</taxon>
    </lineage>
</organism>
<protein>
    <submittedName>
        <fullName evidence="2">Phage tail collar domain containing protein</fullName>
    </submittedName>
</protein>
<reference evidence="2" key="1">
    <citation type="submission" date="2020-04" db="EMBL/GenBank/DDBJ databases">
        <authorList>
            <person name="Chiriac C."/>
            <person name="Salcher M."/>
            <person name="Ghai R."/>
            <person name="Kavagutti S V."/>
        </authorList>
    </citation>
    <scope>NUCLEOTIDE SEQUENCE</scope>
</reference>
<dbReference type="InterPro" id="IPR011083">
    <property type="entry name" value="Phage_tail_collar_dom"/>
</dbReference>
<accession>A0A6J5PAS1</accession>
<name>A0A6J5PAS1_9CAUD</name>
<dbReference type="InterPro" id="IPR037053">
    <property type="entry name" value="Phage_tail_collar_dom_sf"/>
</dbReference>